<reference evidence="3 4" key="1">
    <citation type="journal article" date="2013" name="J. Mol. Microbiol. Biotechnol.">
        <title>Analysis of the Complete Genomes of Acholeplasma brassicae , A. palmae and A. laidlawii and Their Comparison to the Obligate Parasites from ' Candidatus Phytoplasma'.</title>
        <authorList>
            <person name="Kube M."/>
            <person name="Siewert C."/>
            <person name="Migdoll A.M."/>
            <person name="Duduk B."/>
            <person name="Holz S."/>
            <person name="Rabus R."/>
            <person name="Seemuller E."/>
            <person name="Mitrovic J."/>
            <person name="Muller I."/>
            <person name="Buttner C."/>
            <person name="Reinhardt R."/>
        </authorList>
    </citation>
    <scope>NUCLEOTIDE SEQUENCE [LARGE SCALE GENOMIC DNA]</scope>
    <source>
        <strain evidence="4">0502</strain>
    </source>
</reference>
<proteinExistence type="predicted"/>
<dbReference type="OrthoDB" id="9812787at2"/>
<dbReference type="HOGENOM" id="CLU_075687_1_0_14"/>
<protein>
    <submittedName>
        <fullName evidence="3">RNA-binding S4 domain protein</fullName>
    </submittedName>
</protein>
<dbReference type="Proteomes" id="UP000032737">
    <property type="component" value="Chromosome"/>
</dbReference>
<dbReference type="Gene3D" id="3.10.290.10">
    <property type="entry name" value="RNA-binding S4 domain"/>
    <property type="match status" value="1"/>
</dbReference>
<dbReference type="PROSITE" id="PS50889">
    <property type="entry name" value="S4"/>
    <property type="match status" value="1"/>
</dbReference>
<sequence length="236" mass="28220">MNTKSEFYQRVKKQEERYNKPILYRYLNPLEQEIVKNVFKDYYIFESSIDAEYKRLYVTDLNEELDFQISYYKSTYMDKEISHRDVLGALMNLGINRDVFGDILITDSHVYIECIKEQSTYIKDNLHQIKRDFIFFEETTKPDESIVEKKEELTISVDSIRLDAIISKVFGIKRDDVKKMIEQGYVKVNYFITEKIMHKLNPCDIISIRGYGRIIYIDTEGLSKKQKTRVKLHILR</sequence>
<dbReference type="CDD" id="cd00165">
    <property type="entry name" value="S4"/>
    <property type="match status" value="1"/>
</dbReference>
<feature type="domain" description="RNA-binding S4" evidence="2">
    <location>
        <begin position="160"/>
        <end position="220"/>
    </location>
</feature>
<name>U4KSZ3_9MOLU</name>
<dbReference type="Gene3D" id="3.30.70.330">
    <property type="match status" value="1"/>
</dbReference>
<dbReference type="InterPro" id="IPR002942">
    <property type="entry name" value="S4_RNA-bd"/>
</dbReference>
<keyword evidence="1" id="KW-0694">RNA-binding</keyword>
<dbReference type="KEGG" id="abra:BN85307680"/>
<dbReference type="InterPro" id="IPR036986">
    <property type="entry name" value="S4_RNA-bd_sf"/>
</dbReference>
<evidence type="ECO:0000313" key="4">
    <source>
        <dbReference type="Proteomes" id="UP000032737"/>
    </source>
</evidence>
<dbReference type="InterPro" id="IPR040591">
    <property type="entry name" value="RqcP2_RBD"/>
</dbReference>
<evidence type="ECO:0000256" key="1">
    <source>
        <dbReference type="PROSITE-ProRule" id="PRU00182"/>
    </source>
</evidence>
<evidence type="ECO:0000313" key="3">
    <source>
        <dbReference type="EMBL" id="CCV65789.1"/>
    </source>
</evidence>
<dbReference type="InterPro" id="IPR012677">
    <property type="entry name" value="Nucleotide-bd_a/b_plait_sf"/>
</dbReference>
<dbReference type="AlphaFoldDB" id="U4KSZ3"/>
<dbReference type="RefSeq" id="WP_030004652.1">
    <property type="nucleotide sequence ID" value="NC_022549.1"/>
</dbReference>
<dbReference type="SMART" id="SM00363">
    <property type="entry name" value="S4"/>
    <property type="match status" value="1"/>
</dbReference>
<dbReference type="STRING" id="61635.BN85307680"/>
<gene>
    <name evidence="3" type="ORF">BN85307680</name>
</gene>
<dbReference type="EMBL" id="FO681348">
    <property type="protein sequence ID" value="CCV65789.1"/>
    <property type="molecule type" value="Genomic_DNA"/>
</dbReference>
<dbReference type="Pfam" id="PF17774">
    <property type="entry name" value="YlmH_RBD"/>
    <property type="match status" value="1"/>
</dbReference>
<accession>U4KSZ3</accession>
<organism evidence="3 4">
    <name type="scientific">Acholeplasma brassicae</name>
    <dbReference type="NCBI Taxonomy" id="61635"/>
    <lineage>
        <taxon>Bacteria</taxon>
        <taxon>Bacillati</taxon>
        <taxon>Mycoplasmatota</taxon>
        <taxon>Mollicutes</taxon>
        <taxon>Acholeplasmatales</taxon>
        <taxon>Acholeplasmataceae</taxon>
        <taxon>Acholeplasma</taxon>
    </lineage>
</organism>
<dbReference type="SUPFAM" id="SSF55174">
    <property type="entry name" value="Alpha-L RNA-binding motif"/>
    <property type="match status" value="1"/>
</dbReference>
<keyword evidence="4" id="KW-1185">Reference proteome</keyword>
<dbReference type="GO" id="GO:0003723">
    <property type="term" value="F:RNA binding"/>
    <property type="evidence" value="ECO:0007669"/>
    <property type="project" value="UniProtKB-KW"/>
</dbReference>
<evidence type="ECO:0000259" key="2">
    <source>
        <dbReference type="SMART" id="SM00363"/>
    </source>
</evidence>